<reference evidence="1" key="2">
    <citation type="journal article" date="2015" name="Fish Shellfish Immunol.">
        <title>Early steps in the European eel (Anguilla anguilla)-Vibrio vulnificus interaction in the gills: Role of the RtxA13 toxin.</title>
        <authorList>
            <person name="Callol A."/>
            <person name="Pajuelo D."/>
            <person name="Ebbesson L."/>
            <person name="Teles M."/>
            <person name="MacKenzie S."/>
            <person name="Amaro C."/>
        </authorList>
    </citation>
    <scope>NUCLEOTIDE SEQUENCE</scope>
</reference>
<organism evidence="1">
    <name type="scientific">Anguilla anguilla</name>
    <name type="common">European freshwater eel</name>
    <name type="synonym">Muraena anguilla</name>
    <dbReference type="NCBI Taxonomy" id="7936"/>
    <lineage>
        <taxon>Eukaryota</taxon>
        <taxon>Metazoa</taxon>
        <taxon>Chordata</taxon>
        <taxon>Craniata</taxon>
        <taxon>Vertebrata</taxon>
        <taxon>Euteleostomi</taxon>
        <taxon>Actinopterygii</taxon>
        <taxon>Neopterygii</taxon>
        <taxon>Teleostei</taxon>
        <taxon>Anguilliformes</taxon>
        <taxon>Anguillidae</taxon>
        <taxon>Anguilla</taxon>
    </lineage>
</organism>
<name>A0A0E9TNB4_ANGAN</name>
<evidence type="ECO:0000313" key="1">
    <source>
        <dbReference type="EMBL" id="JAH54942.1"/>
    </source>
</evidence>
<accession>A0A0E9TNB4</accession>
<protein>
    <submittedName>
        <fullName evidence="1">Uncharacterized protein</fullName>
    </submittedName>
</protein>
<proteinExistence type="predicted"/>
<reference evidence="1" key="1">
    <citation type="submission" date="2014-11" db="EMBL/GenBank/DDBJ databases">
        <authorList>
            <person name="Amaro Gonzalez C."/>
        </authorList>
    </citation>
    <scope>NUCLEOTIDE SEQUENCE</scope>
</reference>
<dbReference type="EMBL" id="GBXM01053635">
    <property type="protein sequence ID" value="JAH54942.1"/>
    <property type="molecule type" value="Transcribed_RNA"/>
</dbReference>
<sequence length="11" mass="1308">MKRDEMVRSVG</sequence>